<dbReference type="InterPro" id="IPR036249">
    <property type="entry name" value="Thioredoxin-like_sf"/>
</dbReference>
<protein>
    <submittedName>
        <fullName evidence="7">Uncharacterized protein</fullName>
    </submittedName>
</protein>
<comment type="similarity">
    <text evidence="2">Belongs to the nematode receptor-like protein sre family.</text>
</comment>
<evidence type="ECO:0000256" key="3">
    <source>
        <dbReference type="ARBA" id="ARBA00022692"/>
    </source>
</evidence>
<dbReference type="AlphaFoldDB" id="A0A8S1F0U5"/>
<dbReference type="Gene3D" id="3.40.30.10">
    <property type="entry name" value="Glutaredoxin"/>
    <property type="match status" value="1"/>
</dbReference>
<evidence type="ECO:0000256" key="5">
    <source>
        <dbReference type="ARBA" id="ARBA00023136"/>
    </source>
</evidence>
<evidence type="ECO:0000256" key="4">
    <source>
        <dbReference type="ARBA" id="ARBA00022989"/>
    </source>
</evidence>
<keyword evidence="3 6" id="KW-0812">Transmembrane</keyword>
<feature type="transmembrane region" description="Helical" evidence="6">
    <location>
        <begin position="104"/>
        <end position="124"/>
    </location>
</feature>
<dbReference type="GO" id="GO:0007606">
    <property type="term" value="P:sensory perception of chemical stimulus"/>
    <property type="evidence" value="ECO:0007669"/>
    <property type="project" value="InterPro"/>
</dbReference>
<comment type="subcellular location">
    <subcellularLocation>
        <location evidence="1">Membrane</location>
        <topology evidence="1">Multi-pass membrane protein</topology>
    </subcellularLocation>
</comment>
<dbReference type="SUPFAM" id="SSF52833">
    <property type="entry name" value="Thioredoxin-like"/>
    <property type="match status" value="1"/>
</dbReference>
<dbReference type="InterPro" id="IPR004151">
    <property type="entry name" value="7TM_GPCR_serpentine_rcpt_Sre"/>
</dbReference>
<evidence type="ECO:0000256" key="2">
    <source>
        <dbReference type="ARBA" id="ARBA00006803"/>
    </source>
</evidence>
<evidence type="ECO:0000313" key="8">
    <source>
        <dbReference type="Proteomes" id="UP000494206"/>
    </source>
</evidence>
<keyword evidence="8" id="KW-1185">Reference proteome</keyword>
<name>A0A8S1F0U5_9PELO</name>
<organism evidence="7 8">
    <name type="scientific">Caenorhabditis bovis</name>
    <dbReference type="NCBI Taxonomy" id="2654633"/>
    <lineage>
        <taxon>Eukaryota</taxon>
        <taxon>Metazoa</taxon>
        <taxon>Ecdysozoa</taxon>
        <taxon>Nematoda</taxon>
        <taxon>Chromadorea</taxon>
        <taxon>Rhabditida</taxon>
        <taxon>Rhabditina</taxon>
        <taxon>Rhabditomorpha</taxon>
        <taxon>Rhabditoidea</taxon>
        <taxon>Rhabditidae</taxon>
        <taxon>Peloderinae</taxon>
        <taxon>Caenorhabditis</taxon>
    </lineage>
</organism>
<evidence type="ECO:0000256" key="6">
    <source>
        <dbReference type="SAM" id="Phobius"/>
    </source>
</evidence>
<sequence length="682" mass="79202">MKLQFASVYNCPIVYANHCHVIKMLILLEMCAILANMLMFGITIYALRKATFHYNLVRIGIFMMAGYYTLMAGRIVTCVFEIGIIRQDDPEHSMVLIIASYLQYYYFGCACVISSAFAAERYFATRYVAIYEKQKMVWVIYVVCSLVAILAMICAILMQFEIVRILYMTIFGLTLSISSFFFFIILYYMNIRRLQQVQEVNESYTLSIRFQLNENIVTMSVDVDASSRYEALTNLLSNDNRFWTTKFHKVPCSMEKCNILNITSVDTIFASIESPVINLDEFFLRSLFSFAHELYNNIALNELKSKIPEELPNEWNDLMISGNLEAKLDESEKYSFILFFNRFEDFEAIVHVVDAARRTKKNVGIVNCKIYTPICDSFDVTGEPLLIAFENRERYQKFSGEFQENQVFDWILTIEQPDVTKLNEAAVPYYRSGLIPGFEEARDTVTMLFVSTKKSTTYQNWKKIARENHGRFHLAAFVSQDVEKWAHQPALITMKPRDEFIKAFTLHTDLSYARIVDYLEEGVHPSLHPLSSSRQFSYALSSCEKPLIIFFDPLKSRDSTEFRKTASNHQMVHPRTARFSLIQGWDLFGLFIANYFGVGPEQYLIVSKMCDANEPTYCLRSSKIEENNEHEILQLINKKECESTIQSHQLPLDRIAQFERREDVDDLFDEHSTNDGNIHEEL</sequence>
<dbReference type="Proteomes" id="UP000494206">
    <property type="component" value="Unassembled WGS sequence"/>
</dbReference>
<dbReference type="PANTHER" id="PTHR22699:SF3">
    <property type="entry name" value="DUF4105 DOMAIN-CONTAINING PROTEIN"/>
    <property type="match status" value="1"/>
</dbReference>
<dbReference type="EMBL" id="CADEPM010000004">
    <property type="protein sequence ID" value="CAB3405334.1"/>
    <property type="molecule type" value="Genomic_DNA"/>
</dbReference>
<keyword evidence="5 6" id="KW-0472">Membrane</keyword>
<gene>
    <name evidence="7" type="ORF">CBOVIS_LOCUS7544</name>
</gene>
<dbReference type="PANTHER" id="PTHR22699">
    <property type="entry name" value="THIOREDOXIN DOMAIN-CONTAINING PROTEIN 16"/>
    <property type="match status" value="1"/>
</dbReference>
<reference evidence="7 8" key="1">
    <citation type="submission" date="2020-04" db="EMBL/GenBank/DDBJ databases">
        <authorList>
            <person name="Laetsch R D."/>
            <person name="Stevens L."/>
            <person name="Kumar S."/>
            <person name="Blaxter L. M."/>
        </authorList>
    </citation>
    <scope>NUCLEOTIDE SEQUENCE [LARGE SCALE GENOMIC DNA]</scope>
</reference>
<proteinExistence type="inferred from homology"/>
<feature type="transmembrane region" description="Helical" evidence="6">
    <location>
        <begin position="24"/>
        <end position="47"/>
    </location>
</feature>
<accession>A0A8S1F0U5</accession>
<feature type="transmembrane region" description="Helical" evidence="6">
    <location>
        <begin position="136"/>
        <end position="159"/>
    </location>
</feature>
<comment type="caution">
    <text evidence="7">The sequence shown here is derived from an EMBL/GenBank/DDBJ whole genome shotgun (WGS) entry which is preliminary data.</text>
</comment>
<keyword evidence="4 6" id="KW-1133">Transmembrane helix</keyword>
<evidence type="ECO:0000256" key="1">
    <source>
        <dbReference type="ARBA" id="ARBA00004141"/>
    </source>
</evidence>
<dbReference type="Pfam" id="PF03125">
    <property type="entry name" value="Sre"/>
    <property type="match status" value="1"/>
</dbReference>
<dbReference type="OrthoDB" id="5775791at2759"/>
<feature type="transmembrane region" description="Helical" evidence="6">
    <location>
        <begin position="59"/>
        <end position="84"/>
    </location>
</feature>
<dbReference type="GO" id="GO:0016020">
    <property type="term" value="C:membrane"/>
    <property type="evidence" value="ECO:0007669"/>
    <property type="project" value="UniProtKB-SubCell"/>
</dbReference>
<evidence type="ECO:0000313" key="7">
    <source>
        <dbReference type="EMBL" id="CAB3405334.1"/>
    </source>
</evidence>
<feature type="transmembrane region" description="Helical" evidence="6">
    <location>
        <begin position="165"/>
        <end position="188"/>
    </location>
</feature>
<dbReference type="InterPro" id="IPR040090">
    <property type="entry name" value="TXNDC16"/>
</dbReference>